<feature type="binding site" evidence="10">
    <location>
        <position position="367"/>
    </location>
    <ligand>
        <name>thiamine diphosphate</name>
        <dbReference type="ChEBI" id="CHEBI:58937"/>
    </ligand>
</feature>
<dbReference type="Pfam" id="PF02779">
    <property type="entry name" value="Transket_pyr"/>
    <property type="match status" value="1"/>
</dbReference>
<dbReference type="GO" id="GO:0005829">
    <property type="term" value="C:cytosol"/>
    <property type="evidence" value="ECO:0007669"/>
    <property type="project" value="TreeGrafter"/>
</dbReference>
<evidence type="ECO:0000256" key="9">
    <source>
        <dbReference type="ARBA" id="ARBA00023229"/>
    </source>
</evidence>
<feature type="binding site" evidence="10">
    <location>
        <position position="287"/>
    </location>
    <ligand>
        <name>thiamine diphosphate</name>
        <dbReference type="ChEBI" id="CHEBI:58937"/>
    </ligand>
</feature>
<dbReference type="SMART" id="SM00861">
    <property type="entry name" value="Transket_pyr"/>
    <property type="match status" value="1"/>
</dbReference>
<dbReference type="GO" id="GO:0008661">
    <property type="term" value="F:1-deoxy-D-xylulose-5-phosphate synthase activity"/>
    <property type="evidence" value="ECO:0007669"/>
    <property type="project" value="UniProtKB-UniRule"/>
</dbReference>
<dbReference type="HAMAP" id="MF_00315">
    <property type="entry name" value="DXP_synth"/>
    <property type="match status" value="1"/>
</dbReference>
<keyword evidence="8 10" id="KW-0786">Thiamine pyrophosphate</keyword>
<comment type="function">
    <text evidence="10">Catalyzes the acyloin condensation reaction between C atoms 2 and 3 of pyruvate and glyceraldehyde 3-phosphate to yield 1-deoxy-D-xylulose-5-phosphate (DXP).</text>
</comment>
<keyword evidence="9 10" id="KW-0414">Isoprene biosynthesis</keyword>
<dbReference type="GO" id="GO:0009228">
    <property type="term" value="P:thiamine biosynthetic process"/>
    <property type="evidence" value="ECO:0007669"/>
    <property type="project" value="UniProtKB-UniRule"/>
</dbReference>
<dbReference type="GO" id="GO:0030976">
    <property type="term" value="F:thiamine pyrophosphate binding"/>
    <property type="evidence" value="ECO:0007669"/>
    <property type="project" value="UniProtKB-UniRule"/>
</dbReference>
<dbReference type="InterPro" id="IPR005477">
    <property type="entry name" value="Dxylulose-5-P_synthase"/>
</dbReference>
<feature type="binding site" evidence="10">
    <location>
        <position position="176"/>
    </location>
    <ligand>
        <name>thiamine diphosphate</name>
        <dbReference type="ChEBI" id="CHEBI:58937"/>
    </ligand>
</feature>
<comment type="cofactor">
    <cofactor evidence="10">
        <name>thiamine diphosphate</name>
        <dbReference type="ChEBI" id="CHEBI:58937"/>
    </cofactor>
    <text evidence="10">Binds 1 thiamine pyrophosphate per subunit.</text>
</comment>
<dbReference type="Pfam" id="PF02780">
    <property type="entry name" value="Transketolase_C"/>
    <property type="match status" value="1"/>
</dbReference>
<accession>A0AAU7VPF0</accession>
<evidence type="ECO:0000256" key="8">
    <source>
        <dbReference type="ARBA" id="ARBA00023052"/>
    </source>
</evidence>
<dbReference type="GO" id="GO:0016114">
    <property type="term" value="P:terpenoid biosynthetic process"/>
    <property type="evidence" value="ECO:0007669"/>
    <property type="project" value="UniProtKB-UniRule"/>
</dbReference>
<keyword evidence="7 10" id="KW-0784">Thiamine biosynthesis</keyword>
<dbReference type="AlphaFoldDB" id="A0AAU7VPF0"/>
<comment type="catalytic activity">
    <reaction evidence="10">
        <text>D-glyceraldehyde 3-phosphate + pyruvate + H(+) = 1-deoxy-D-xylulose 5-phosphate + CO2</text>
        <dbReference type="Rhea" id="RHEA:12605"/>
        <dbReference type="ChEBI" id="CHEBI:15361"/>
        <dbReference type="ChEBI" id="CHEBI:15378"/>
        <dbReference type="ChEBI" id="CHEBI:16526"/>
        <dbReference type="ChEBI" id="CHEBI:57792"/>
        <dbReference type="ChEBI" id="CHEBI:59776"/>
        <dbReference type="EC" id="2.2.1.7"/>
    </reaction>
</comment>
<feature type="binding site" evidence="10">
    <location>
        <begin position="115"/>
        <end position="117"/>
    </location>
    <ligand>
        <name>thiamine diphosphate</name>
        <dbReference type="ChEBI" id="CHEBI:58937"/>
    </ligand>
</feature>
<keyword evidence="6 10" id="KW-0460">Magnesium</keyword>
<comment type="subunit">
    <text evidence="3 10">Homodimer.</text>
</comment>
<dbReference type="InterPro" id="IPR005475">
    <property type="entry name" value="Transketolase-like_Pyr-bd"/>
</dbReference>
<evidence type="ECO:0000256" key="2">
    <source>
        <dbReference type="ARBA" id="ARBA00011081"/>
    </source>
</evidence>
<dbReference type="NCBIfam" id="NF003933">
    <property type="entry name" value="PRK05444.2-2"/>
    <property type="match status" value="1"/>
</dbReference>
<dbReference type="Pfam" id="PF13292">
    <property type="entry name" value="DXP_synthase_N"/>
    <property type="match status" value="1"/>
</dbReference>
<feature type="binding site" evidence="10">
    <location>
        <position position="146"/>
    </location>
    <ligand>
        <name>Mg(2+)</name>
        <dbReference type="ChEBI" id="CHEBI:18420"/>
    </ligand>
</feature>
<evidence type="ECO:0000256" key="3">
    <source>
        <dbReference type="ARBA" id="ARBA00011738"/>
    </source>
</evidence>
<reference evidence="12" key="2">
    <citation type="submission" date="2024-06" db="EMBL/GenBank/DDBJ databases">
        <authorList>
            <person name="Petrova K.O."/>
            <person name="Toshchakov S.V."/>
            <person name="Boltjanskaja Y.V."/>
            <person name="Kevbrin V."/>
        </authorList>
    </citation>
    <scope>NUCLEOTIDE SEQUENCE</scope>
    <source>
        <strain evidence="12">Z-910T</strain>
    </source>
</reference>
<comment type="similarity">
    <text evidence="2 10">Belongs to the transketolase family. DXPS subfamily.</text>
</comment>
<dbReference type="NCBIfam" id="TIGR00204">
    <property type="entry name" value="dxs"/>
    <property type="match status" value="1"/>
</dbReference>
<evidence type="ECO:0000256" key="10">
    <source>
        <dbReference type="HAMAP-Rule" id="MF_00315"/>
    </source>
</evidence>
<feature type="binding site" evidence="10">
    <location>
        <begin position="147"/>
        <end position="148"/>
    </location>
    <ligand>
        <name>thiamine diphosphate</name>
        <dbReference type="ChEBI" id="CHEBI:58937"/>
    </ligand>
</feature>
<dbReference type="PROSITE" id="PS00801">
    <property type="entry name" value="TRANSKETOLASE_1"/>
    <property type="match status" value="1"/>
</dbReference>
<dbReference type="Gene3D" id="3.40.50.920">
    <property type="match status" value="1"/>
</dbReference>
<evidence type="ECO:0000256" key="7">
    <source>
        <dbReference type="ARBA" id="ARBA00022977"/>
    </source>
</evidence>
<dbReference type="Gene3D" id="3.40.50.970">
    <property type="match status" value="2"/>
</dbReference>
<dbReference type="PANTHER" id="PTHR43322:SF5">
    <property type="entry name" value="1-DEOXY-D-XYLULOSE-5-PHOSPHATE SYNTHASE, CHLOROPLASTIC"/>
    <property type="match status" value="1"/>
</dbReference>
<dbReference type="GO" id="GO:0000287">
    <property type="term" value="F:magnesium ion binding"/>
    <property type="evidence" value="ECO:0007669"/>
    <property type="project" value="UniProtKB-UniRule"/>
</dbReference>
<dbReference type="FunFam" id="3.40.50.970:FF:000005">
    <property type="entry name" value="1-deoxy-D-xylulose-5-phosphate synthase"/>
    <property type="match status" value="1"/>
</dbReference>
<name>A0AAU7VPF0_9FIRM</name>
<dbReference type="InterPro" id="IPR029061">
    <property type="entry name" value="THDP-binding"/>
</dbReference>
<dbReference type="SUPFAM" id="SSF52922">
    <property type="entry name" value="TK C-terminal domain-like"/>
    <property type="match status" value="1"/>
</dbReference>
<keyword evidence="5 10" id="KW-0479">Metal-binding</keyword>
<dbReference type="GO" id="GO:0019288">
    <property type="term" value="P:isopentenyl diphosphate biosynthetic process, methylerythritol 4-phosphate pathway"/>
    <property type="evidence" value="ECO:0007669"/>
    <property type="project" value="TreeGrafter"/>
</dbReference>
<organism evidence="12">
    <name type="scientific">Proteinivorax tanatarense</name>
    <dbReference type="NCBI Taxonomy" id="1260629"/>
    <lineage>
        <taxon>Bacteria</taxon>
        <taxon>Bacillati</taxon>
        <taxon>Bacillota</taxon>
        <taxon>Clostridia</taxon>
        <taxon>Eubacteriales</taxon>
        <taxon>Proteinivoracaceae</taxon>
        <taxon>Proteinivorax</taxon>
    </lineage>
</organism>
<protein>
    <recommendedName>
        <fullName evidence="10">1-deoxy-D-xylulose-5-phosphate synthase</fullName>
        <ecNumber evidence="10">2.2.1.7</ecNumber>
    </recommendedName>
    <alternativeName>
        <fullName evidence="10">1-deoxyxylulose-5-phosphate synthase</fullName>
        <shortName evidence="10">DXP synthase</shortName>
        <shortName evidence="10">DXPS</shortName>
    </alternativeName>
</protein>
<dbReference type="CDD" id="cd07033">
    <property type="entry name" value="TPP_PYR_DXS_TK_like"/>
    <property type="match status" value="1"/>
</dbReference>
<dbReference type="RefSeq" id="WP_350344676.1">
    <property type="nucleotide sequence ID" value="NZ_CP158367.1"/>
</dbReference>
<evidence type="ECO:0000256" key="4">
    <source>
        <dbReference type="ARBA" id="ARBA00022679"/>
    </source>
</evidence>
<dbReference type="InterPro" id="IPR020826">
    <property type="entry name" value="Transketolase_BS"/>
</dbReference>
<comment type="pathway">
    <text evidence="1 10">Metabolic intermediate biosynthesis; 1-deoxy-D-xylulose 5-phosphate biosynthesis; 1-deoxy-D-xylulose 5-phosphate from D-glyceraldehyde 3-phosphate and pyruvate: step 1/1.</text>
</comment>
<evidence type="ECO:0000259" key="11">
    <source>
        <dbReference type="SMART" id="SM00861"/>
    </source>
</evidence>
<dbReference type="InterPro" id="IPR049557">
    <property type="entry name" value="Transketolase_CS"/>
</dbReference>
<dbReference type="InterPro" id="IPR009014">
    <property type="entry name" value="Transketo_C/PFOR_II"/>
</dbReference>
<dbReference type="SUPFAM" id="SSF52518">
    <property type="entry name" value="Thiamin diphosphate-binding fold (THDP-binding)"/>
    <property type="match status" value="2"/>
</dbReference>
<feature type="binding site" evidence="10">
    <location>
        <position position="176"/>
    </location>
    <ligand>
        <name>Mg(2+)</name>
        <dbReference type="ChEBI" id="CHEBI:18420"/>
    </ligand>
</feature>
<evidence type="ECO:0000256" key="6">
    <source>
        <dbReference type="ARBA" id="ARBA00022842"/>
    </source>
</evidence>
<evidence type="ECO:0000256" key="1">
    <source>
        <dbReference type="ARBA" id="ARBA00004980"/>
    </source>
</evidence>
<dbReference type="PANTHER" id="PTHR43322">
    <property type="entry name" value="1-D-DEOXYXYLULOSE 5-PHOSPHATE SYNTHASE-RELATED"/>
    <property type="match status" value="1"/>
</dbReference>
<keyword evidence="4 10" id="KW-0808">Transferase</keyword>
<gene>
    <name evidence="10 12" type="primary">dxs</name>
    <name evidence="12" type="ORF">PRVXT_001105</name>
</gene>
<evidence type="ECO:0000256" key="5">
    <source>
        <dbReference type="ARBA" id="ARBA00022723"/>
    </source>
</evidence>
<comment type="cofactor">
    <cofactor evidence="10">
        <name>Mg(2+)</name>
        <dbReference type="ChEBI" id="CHEBI:18420"/>
    </cofactor>
    <text evidence="10">Binds 1 Mg(2+) ion per subunit.</text>
</comment>
<feature type="domain" description="Transketolase-like pyrimidine-binding" evidence="11">
    <location>
        <begin position="316"/>
        <end position="479"/>
    </location>
</feature>
<proteinExistence type="inferred from homology"/>
<dbReference type="EC" id="2.2.1.7" evidence="10"/>
<dbReference type="CDD" id="cd02007">
    <property type="entry name" value="TPP_DXS"/>
    <property type="match status" value="1"/>
</dbReference>
<reference evidence="12" key="1">
    <citation type="journal article" date="2013" name="Extremophiles">
        <title>Proteinivorax tanatarense gen. nov., sp. nov., an anaerobic, haloalkaliphilic, proteolytic bacterium isolated from a decaying algal bloom, and proposal of Proteinivoraceae fam. nov.</title>
        <authorList>
            <person name="Kevbrin V."/>
            <person name="Boltyanskaya Y."/>
            <person name="Zhilina T."/>
            <person name="Kolganova T."/>
            <person name="Lavrentjeva E."/>
            <person name="Kuznetsov B."/>
        </authorList>
    </citation>
    <scope>NUCLEOTIDE SEQUENCE</scope>
    <source>
        <strain evidence="12">Z-910T</strain>
    </source>
</reference>
<feature type="binding site" evidence="10">
    <location>
        <position position="74"/>
    </location>
    <ligand>
        <name>thiamine diphosphate</name>
        <dbReference type="ChEBI" id="CHEBI:58937"/>
    </ligand>
</feature>
<sequence length="639" mass="69873">MGIILDSINSPEDVKKLPKHKLSTLTEEIREFIIDTTSKTGGHLAPNLGVVELTIALHRVFKTPADKFVWDVGHQSYIHKLLTGRRDSFDTLRQLDGLSGFPKVTESDHDHFNTGHSSTSISAALGMALSRDIKKERNKVVAVIGDGALTGGMAFEALNHCGHKQNTDLTVVLNDNEMSIGENVGGLSSYLSRVRTDPKYTKTKEDIEFILKKVPAIGGPLFRSLDRVKDSLKYMLVAGLLFEELGFTYLGPIDGHDFNKLEEVLKQAKKTSGPVLVHVITKKGKGFSPAEKTPDKFHGVSPFDKTTGIPLAKKKKTFTDGFSEALCDLAKLDEKIVAISAAMTSGTGLSKFATKYPQRFFDVGIAEQHAVTMAAGLAADGLKPVFAVYSTFLQRGYDQVLHDVCLQNLPVVFAIDRAGIVGADGETHQGIYDISFLSHIPNLKIIAPKDEKELKDSLFTAFELKCPVAIRYPKDTLPVTDKKENKYNKLPLGKGNALTTGDDIIIISSGATTNNCLKAAEMLKNKEIYATVLHLPFIKPLDDDILCKYIKENSKVLIVEEHTAIGGLTSLIAALLASKNIKANVNSIALPDEFIPQGSRSEIIERYGLGCDDIYDSAKKIVIKENSYENKKKVGSITS</sequence>
<dbReference type="PROSITE" id="PS00802">
    <property type="entry name" value="TRANSKETOLASE_2"/>
    <property type="match status" value="1"/>
</dbReference>
<dbReference type="EMBL" id="CP158367">
    <property type="protein sequence ID" value="XBX75941.1"/>
    <property type="molecule type" value="Genomic_DNA"/>
</dbReference>
<evidence type="ECO:0000313" key="12">
    <source>
        <dbReference type="EMBL" id="XBX75941.1"/>
    </source>
</evidence>
<dbReference type="InterPro" id="IPR033248">
    <property type="entry name" value="Transketolase_C"/>
</dbReference>